<reference evidence="1" key="1">
    <citation type="submission" date="2020-05" db="EMBL/GenBank/DDBJ databases">
        <title>Fertoebacter nigrum gen. nov., sp. nov., a new member of the family Rhodobacteraceae.</title>
        <authorList>
            <person name="Szuroczki S."/>
            <person name="Abbaszade G."/>
            <person name="Buni D."/>
            <person name="Schumann P."/>
            <person name="Toth E."/>
        </authorList>
    </citation>
    <scope>NUCLEOTIDE SEQUENCE</scope>
    <source>
        <strain evidence="1">RG-N-1a</strain>
    </source>
</reference>
<organism evidence="1 2">
    <name type="scientific">Fertoeibacter niger</name>
    <dbReference type="NCBI Taxonomy" id="2656921"/>
    <lineage>
        <taxon>Bacteria</taxon>
        <taxon>Pseudomonadati</taxon>
        <taxon>Pseudomonadota</taxon>
        <taxon>Alphaproteobacteria</taxon>
        <taxon>Rhodobacterales</taxon>
        <taxon>Paracoccaceae</taxon>
        <taxon>Fertoeibacter</taxon>
    </lineage>
</organism>
<protein>
    <submittedName>
        <fullName evidence="1">Uncharacterized protein</fullName>
    </submittedName>
</protein>
<dbReference type="Proteomes" id="UP000484076">
    <property type="component" value="Unassembled WGS sequence"/>
</dbReference>
<sequence>MVDHLTPRNSRDFQSRRNCIDPPHAFRVKFKDATNEWKDAERLIRWPGHTGEITITEALELPGKTRPDEIWREARRRMYEAIYRPDLHEVMQDGPVRVATLSQAPAAGAVLEYAYTGELEATDYSSAWGNIADNCTLPSQIMPGRQHINYLHSFRKVIA</sequence>
<evidence type="ECO:0000313" key="2">
    <source>
        <dbReference type="Proteomes" id="UP000484076"/>
    </source>
</evidence>
<comment type="caution">
    <text evidence="1">The sequence shown here is derived from an EMBL/GenBank/DDBJ whole genome shotgun (WGS) entry which is preliminary data.</text>
</comment>
<proteinExistence type="predicted"/>
<keyword evidence="2" id="KW-1185">Reference proteome</keyword>
<dbReference type="EMBL" id="WHUT02000017">
    <property type="protein sequence ID" value="NUB46586.1"/>
    <property type="molecule type" value="Genomic_DNA"/>
</dbReference>
<accession>A0A8X8H3D1</accession>
<dbReference type="RefSeq" id="WP_152828634.1">
    <property type="nucleotide sequence ID" value="NZ_WHUT02000017.1"/>
</dbReference>
<name>A0A8X8H3D1_9RHOB</name>
<gene>
    <name evidence="1" type="ORF">GEU84_019510</name>
</gene>
<dbReference type="AlphaFoldDB" id="A0A8X8H3D1"/>
<evidence type="ECO:0000313" key="1">
    <source>
        <dbReference type="EMBL" id="NUB46586.1"/>
    </source>
</evidence>